<dbReference type="Proteomes" id="UP000005239">
    <property type="component" value="Unassembled WGS sequence"/>
</dbReference>
<dbReference type="InterPro" id="IPR016444">
    <property type="entry name" value="Synaptobrevin/VAMP"/>
</dbReference>
<sequence length="241" mass="26936">MSRVLSLFVLRVDVDGPRVIASSRPLPSTSSSTPAPFLPSEDQIRDLVHQRVRLHFNNTGKLELESVNIVYRVCLFDSFALCLVTVTEQLLQFPIALDFLATIQEALSSDPHWQDSLVKGDEMQNQMGPTLTQFIMTENSKGHAQNDKITSMTAQVDGVKKIMQNNVEMIMERGERLENIQERSENLVAASASFKQTARTVQRKFCMLNAKWTIITGVGITLLVIVVILIILSACGVFDKK</sequence>
<dbReference type="PANTHER" id="PTHR45701">
    <property type="entry name" value="SYNAPTOBREVIN FAMILY MEMBER"/>
    <property type="match status" value="1"/>
</dbReference>
<dbReference type="GO" id="GO:0005886">
    <property type="term" value="C:plasma membrane"/>
    <property type="evidence" value="ECO:0000318"/>
    <property type="project" value="GO_Central"/>
</dbReference>
<dbReference type="CDD" id="cd15843">
    <property type="entry name" value="R-SNARE"/>
    <property type="match status" value="1"/>
</dbReference>
<accession>A0A8R1YHG9</accession>
<reference evidence="4" key="2">
    <citation type="submission" date="2022-06" db="UniProtKB">
        <authorList>
            <consortium name="EnsemblMetazoa"/>
        </authorList>
    </citation>
    <scope>IDENTIFICATION</scope>
    <source>
        <strain evidence="4">PS312</strain>
    </source>
</reference>
<reference evidence="5" key="1">
    <citation type="journal article" date="2008" name="Nat. Genet.">
        <title>The Pristionchus pacificus genome provides a unique perspective on nematode lifestyle and parasitism.</title>
        <authorList>
            <person name="Dieterich C."/>
            <person name="Clifton S.W."/>
            <person name="Schuster L.N."/>
            <person name="Chinwalla A."/>
            <person name="Delehaunty K."/>
            <person name="Dinkelacker I."/>
            <person name="Fulton L."/>
            <person name="Fulton R."/>
            <person name="Godfrey J."/>
            <person name="Minx P."/>
            <person name="Mitreva M."/>
            <person name="Roeseler W."/>
            <person name="Tian H."/>
            <person name="Witte H."/>
            <person name="Yang S.P."/>
            <person name="Wilson R.K."/>
            <person name="Sommer R.J."/>
        </authorList>
    </citation>
    <scope>NUCLEOTIDE SEQUENCE [LARGE SCALE GENOMIC DNA]</scope>
    <source>
        <strain evidence="5">PS312</strain>
    </source>
</reference>
<dbReference type="AlphaFoldDB" id="A0A8R1YHG9"/>
<evidence type="ECO:0000259" key="3">
    <source>
        <dbReference type="PROSITE" id="PS50892"/>
    </source>
</evidence>
<keyword evidence="1" id="KW-0175">Coiled coil</keyword>
<dbReference type="PRINTS" id="PR00219">
    <property type="entry name" value="SYNAPTOBREVN"/>
</dbReference>
<keyword evidence="5" id="KW-1185">Reference proteome</keyword>
<dbReference type="GO" id="GO:0019905">
    <property type="term" value="F:syntaxin binding"/>
    <property type="evidence" value="ECO:0000318"/>
    <property type="project" value="GO_Central"/>
</dbReference>
<evidence type="ECO:0000256" key="2">
    <source>
        <dbReference type="SAM" id="Phobius"/>
    </source>
</evidence>
<feature type="domain" description="V-SNARE coiled-coil homology" evidence="3">
    <location>
        <begin position="148"/>
        <end position="208"/>
    </location>
</feature>
<dbReference type="OrthoDB" id="190375at2759"/>
<dbReference type="InterPro" id="IPR042855">
    <property type="entry name" value="V_SNARE_CC"/>
</dbReference>
<evidence type="ECO:0000313" key="5">
    <source>
        <dbReference type="Proteomes" id="UP000005239"/>
    </source>
</evidence>
<dbReference type="Pfam" id="PF00957">
    <property type="entry name" value="Synaptobrevin"/>
    <property type="match status" value="1"/>
</dbReference>
<gene>
    <name evidence="4" type="primary">WBGene00113549</name>
</gene>
<name>A0A8R1YHG9_PRIPA</name>
<dbReference type="GO" id="GO:0006906">
    <property type="term" value="P:vesicle fusion"/>
    <property type="evidence" value="ECO:0000318"/>
    <property type="project" value="GO_Central"/>
</dbReference>
<dbReference type="PROSITE" id="PS50892">
    <property type="entry name" value="V_SNARE"/>
    <property type="match status" value="1"/>
</dbReference>
<dbReference type="InterPro" id="IPR001388">
    <property type="entry name" value="Synaptobrevin-like"/>
</dbReference>
<feature type="transmembrane region" description="Helical" evidence="2">
    <location>
        <begin position="212"/>
        <end position="238"/>
    </location>
</feature>
<dbReference type="SUPFAM" id="SSF58038">
    <property type="entry name" value="SNARE fusion complex"/>
    <property type="match status" value="1"/>
</dbReference>
<keyword evidence="2" id="KW-0812">Transmembrane</keyword>
<dbReference type="GO" id="GO:0005484">
    <property type="term" value="F:SNAP receptor activity"/>
    <property type="evidence" value="ECO:0000318"/>
    <property type="project" value="GO_Central"/>
</dbReference>
<proteinExistence type="predicted"/>
<evidence type="ECO:0000313" key="4">
    <source>
        <dbReference type="EnsemblMetazoa" id="PPA23995.1"/>
    </source>
</evidence>
<dbReference type="Gene3D" id="1.20.5.110">
    <property type="match status" value="1"/>
</dbReference>
<dbReference type="GO" id="GO:0031201">
    <property type="term" value="C:SNARE complex"/>
    <property type="evidence" value="ECO:0000318"/>
    <property type="project" value="GO_Central"/>
</dbReference>
<protein>
    <recommendedName>
        <fullName evidence="3">V-SNARE coiled-coil homology domain-containing protein</fullName>
    </recommendedName>
</protein>
<keyword evidence="2" id="KW-0472">Membrane</keyword>
<keyword evidence="2" id="KW-1133">Transmembrane helix</keyword>
<evidence type="ECO:0000256" key="1">
    <source>
        <dbReference type="PROSITE-ProRule" id="PRU00290"/>
    </source>
</evidence>
<dbReference type="EnsemblMetazoa" id="PPA23995.1">
    <property type="protein sequence ID" value="PPA23995.1"/>
    <property type="gene ID" value="WBGene00113549"/>
</dbReference>
<organism evidence="4 5">
    <name type="scientific">Pristionchus pacificus</name>
    <name type="common">Parasitic nematode worm</name>
    <dbReference type="NCBI Taxonomy" id="54126"/>
    <lineage>
        <taxon>Eukaryota</taxon>
        <taxon>Metazoa</taxon>
        <taxon>Ecdysozoa</taxon>
        <taxon>Nematoda</taxon>
        <taxon>Chromadorea</taxon>
        <taxon>Rhabditida</taxon>
        <taxon>Rhabditina</taxon>
        <taxon>Diplogasteromorpha</taxon>
        <taxon>Diplogasteroidea</taxon>
        <taxon>Neodiplogasteridae</taxon>
        <taxon>Pristionchus</taxon>
    </lineage>
</organism>